<dbReference type="EMBL" id="BLXX01000009">
    <property type="protein sequence ID" value="GFO60541.1"/>
    <property type="molecule type" value="Genomic_DNA"/>
</dbReference>
<gene>
    <name evidence="1" type="ORF">GMST_28660</name>
</gene>
<reference evidence="2" key="1">
    <citation type="submission" date="2020-06" db="EMBL/GenBank/DDBJ databases">
        <title>Draft genomic sequence of Geomonas sp. Red330.</title>
        <authorList>
            <person name="Itoh H."/>
            <person name="Zhenxing X."/>
            <person name="Ushijima N."/>
            <person name="Masuda Y."/>
            <person name="Shiratori Y."/>
            <person name="Senoo K."/>
        </authorList>
    </citation>
    <scope>NUCLEOTIDE SEQUENCE [LARGE SCALE GENOMIC DNA]</scope>
    <source>
        <strain evidence="2">Red330</strain>
    </source>
</reference>
<sequence length="172" mass="19371">MTKDMSRNLAIACQEAYAAYLNSCSHSVWYVISKYKPSQPYMMANQLIDYLSSSPEWHEVPLSEVTEAARMGRLVVGGLKGKEHGHVVVVYPGQERPRGGYIYTPKRTGKPTKLASKGMYPLSMSTSMGTFPGSKSNGDKTVWDAWGSDVSFEQVRFWNTRGWQKSYLVQEQ</sequence>
<accession>A0A6V8MKK0</accession>
<name>A0A6V8MKK0_9BACT</name>
<organism evidence="1 2">
    <name type="scientific">Geomonas silvestris</name>
    <dbReference type="NCBI Taxonomy" id="2740184"/>
    <lineage>
        <taxon>Bacteria</taxon>
        <taxon>Pseudomonadati</taxon>
        <taxon>Thermodesulfobacteriota</taxon>
        <taxon>Desulfuromonadia</taxon>
        <taxon>Geobacterales</taxon>
        <taxon>Geobacteraceae</taxon>
        <taxon>Geomonas</taxon>
    </lineage>
</organism>
<evidence type="ECO:0000313" key="1">
    <source>
        <dbReference type="EMBL" id="GFO60541.1"/>
    </source>
</evidence>
<dbReference type="Gene3D" id="3.90.1720.10">
    <property type="entry name" value="endopeptidase domain like (from Nostoc punctiforme)"/>
    <property type="match status" value="1"/>
</dbReference>
<comment type="caution">
    <text evidence="1">The sequence shown here is derived from an EMBL/GenBank/DDBJ whole genome shotgun (WGS) entry which is preliminary data.</text>
</comment>
<dbReference type="AlphaFoldDB" id="A0A6V8MKK0"/>
<protein>
    <recommendedName>
        <fullName evidence="3">Peptidase C39-like domain-containing protein</fullName>
    </recommendedName>
</protein>
<proteinExistence type="predicted"/>
<keyword evidence="2" id="KW-1185">Reference proteome</keyword>
<evidence type="ECO:0000313" key="2">
    <source>
        <dbReference type="Proteomes" id="UP000556026"/>
    </source>
</evidence>
<dbReference type="Proteomes" id="UP000556026">
    <property type="component" value="Unassembled WGS sequence"/>
</dbReference>
<evidence type="ECO:0008006" key="3">
    <source>
        <dbReference type="Google" id="ProtNLM"/>
    </source>
</evidence>